<dbReference type="CDD" id="cd00293">
    <property type="entry name" value="USP-like"/>
    <property type="match status" value="1"/>
</dbReference>
<comment type="similarity">
    <text evidence="1">Belongs to the universal stress protein A family.</text>
</comment>
<keyword evidence="4" id="KW-1185">Reference proteome</keyword>
<name>A0ABU8XXM2_9PROT</name>
<evidence type="ECO:0000313" key="4">
    <source>
        <dbReference type="Proteomes" id="UP001375743"/>
    </source>
</evidence>
<dbReference type="PANTHER" id="PTHR46268:SF15">
    <property type="entry name" value="UNIVERSAL STRESS PROTEIN HP_0031"/>
    <property type="match status" value="1"/>
</dbReference>
<dbReference type="EMBL" id="JBBLZC010000022">
    <property type="protein sequence ID" value="MEK0085173.1"/>
    <property type="molecule type" value="Genomic_DNA"/>
</dbReference>
<dbReference type="InterPro" id="IPR006016">
    <property type="entry name" value="UspA"/>
</dbReference>
<feature type="domain" description="UspA" evidence="2">
    <location>
        <begin position="191"/>
        <end position="270"/>
    </location>
</feature>
<evidence type="ECO:0000256" key="1">
    <source>
        <dbReference type="ARBA" id="ARBA00008791"/>
    </source>
</evidence>
<dbReference type="Gene3D" id="3.40.50.12370">
    <property type="match status" value="1"/>
</dbReference>
<organism evidence="3 4">
    <name type="scientific">Benzoatithermus flavus</name>
    <dbReference type="NCBI Taxonomy" id="3108223"/>
    <lineage>
        <taxon>Bacteria</taxon>
        <taxon>Pseudomonadati</taxon>
        <taxon>Pseudomonadota</taxon>
        <taxon>Alphaproteobacteria</taxon>
        <taxon>Geminicoccales</taxon>
        <taxon>Geminicoccaceae</taxon>
        <taxon>Benzoatithermus</taxon>
    </lineage>
</organism>
<comment type="caution">
    <text evidence="3">The sequence shown here is derived from an EMBL/GenBank/DDBJ whole genome shotgun (WGS) entry which is preliminary data.</text>
</comment>
<dbReference type="Proteomes" id="UP001375743">
    <property type="component" value="Unassembled WGS sequence"/>
</dbReference>
<proteinExistence type="inferred from homology"/>
<sequence>MAYRTILLELVDDVQNEARILCGRRLAERFDAELVGIHVSLPPFVPVGYGEGAAYVGPEIFEAQREANRLIRERVEATFRRLCDPARMAVRDLYEEGDPGTVIAEAARGADLVLAAQESVSGLDALAPQPIDHVILSAGGPVLMLPRQGLPETIGRRVVVAWNGSREAARALKDALPFLVTADAVMLVAGGEDAARSLDAATALLKRHAAPVQARQLPAGSSAGAMLLEAAAVESADLLVMGAYGHSRLREIVLGGATREVLRRAGLPVLFSC</sequence>
<dbReference type="Pfam" id="PF00582">
    <property type="entry name" value="Usp"/>
    <property type="match status" value="1"/>
</dbReference>
<dbReference type="PRINTS" id="PR01438">
    <property type="entry name" value="UNVRSLSTRESS"/>
</dbReference>
<reference evidence="3 4" key="1">
    <citation type="submission" date="2024-01" db="EMBL/GenBank/DDBJ databases">
        <title>Multi-omics insights into the function and evolution of sodium benzoate biodegradation pathways in Benzoatithermus flavus gen. nov., sp. nov. from hot spring.</title>
        <authorList>
            <person name="Hu C.-J."/>
            <person name="Li W.-J."/>
        </authorList>
    </citation>
    <scope>NUCLEOTIDE SEQUENCE [LARGE SCALE GENOMIC DNA]</scope>
    <source>
        <strain evidence="3 4">SYSU G07066</strain>
    </source>
</reference>
<accession>A0ABU8XXM2</accession>
<dbReference type="PANTHER" id="PTHR46268">
    <property type="entry name" value="STRESS RESPONSE PROTEIN NHAX"/>
    <property type="match status" value="1"/>
</dbReference>
<protein>
    <submittedName>
        <fullName evidence="3">Universal stress protein</fullName>
    </submittedName>
</protein>
<gene>
    <name evidence="3" type="ORF">U1T56_18625</name>
</gene>
<dbReference type="InterPro" id="IPR006015">
    <property type="entry name" value="Universal_stress_UspA"/>
</dbReference>
<dbReference type="RefSeq" id="WP_418161020.1">
    <property type="nucleotide sequence ID" value="NZ_JBBLZC010000022.1"/>
</dbReference>
<dbReference type="SUPFAM" id="SSF52402">
    <property type="entry name" value="Adenine nucleotide alpha hydrolases-like"/>
    <property type="match status" value="2"/>
</dbReference>
<evidence type="ECO:0000313" key="3">
    <source>
        <dbReference type="EMBL" id="MEK0085173.1"/>
    </source>
</evidence>
<evidence type="ECO:0000259" key="2">
    <source>
        <dbReference type="Pfam" id="PF00582"/>
    </source>
</evidence>